<dbReference type="AlphaFoldDB" id="A0A926VBP7"/>
<dbReference type="InterPro" id="IPR019734">
    <property type="entry name" value="TPR_rpt"/>
</dbReference>
<organism evidence="4 5">
    <name type="scientific">Aerosakkonema funiforme FACHB-1375</name>
    <dbReference type="NCBI Taxonomy" id="2949571"/>
    <lineage>
        <taxon>Bacteria</taxon>
        <taxon>Bacillati</taxon>
        <taxon>Cyanobacteriota</taxon>
        <taxon>Cyanophyceae</taxon>
        <taxon>Oscillatoriophycideae</taxon>
        <taxon>Aerosakkonematales</taxon>
        <taxon>Aerosakkonemataceae</taxon>
        <taxon>Aerosakkonema</taxon>
    </lineage>
</organism>
<evidence type="ECO:0000256" key="3">
    <source>
        <dbReference type="PROSITE-ProRule" id="PRU00339"/>
    </source>
</evidence>
<dbReference type="NCBIfam" id="NF047558">
    <property type="entry name" value="TPR_END_plus"/>
    <property type="match status" value="1"/>
</dbReference>
<dbReference type="EMBL" id="JACJPW010000013">
    <property type="protein sequence ID" value="MBD2180919.1"/>
    <property type="molecule type" value="Genomic_DNA"/>
</dbReference>
<dbReference type="GO" id="GO:0009279">
    <property type="term" value="C:cell outer membrane"/>
    <property type="evidence" value="ECO:0007669"/>
    <property type="project" value="TreeGrafter"/>
</dbReference>
<comment type="caution">
    <text evidence="4">The sequence shown here is derived from an EMBL/GenBank/DDBJ whole genome shotgun (WGS) entry which is preliminary data.</text>
</comment>
<sequence length="295" mass="33987">MNSYGEILANLNQTIAYNPNDFKAIAHRGDIYRLLKQYEEALADFSRAVGQNPIYVWAIARRGEVYRMMKRYPEALVDFDRAIELKSDYAWAIAHRGVTYRFMGHRYYEKALADFSRSIELKPDYAWAIAYRARINDMLRRYEDALVDFDTAIALDRTLFNDRLSERGMLLSYCGRYAEASHCCQEALLENPGDNFALYNIAVFKTRWQGLVEAQSDINTARSALLDLVNSEARGIVLYRLGGLAAIEGQTEQALNYLQEAILLEDEAIEFARHDIAWLELRNSPKFFMLIAEPS</sequence>
<protein>
    <recommendedName>
        <fullName evidence="6">Tetratricopeptide repeat protein</fullName>
    </recommendedName>
</protein>
<evidence type="ECO:0000313" key="5">
    <source>
        <dbReference type="Proteomes" id="UP000641646"/>
    </source>
</evidence>
<dbReference type="PROSITE" id="PS50005">
    <property type="entry name" value="TPR"/>
    <property type="match status" value="3"/>
</dbReference>
<dbReference type="Gene3D" id="1.25.40.10">
    <property type="entry name" value="Tetratricopeptide repeat domain"/>
    <property type="match status" value="3"/>
</dbReference>
<dbReference type="PANTHER" id="PTHR44858">
    <property type="entry name" value="TETRATRICOPEPTIDE REPEAT PROTEIN 6"/>
    <property type="match status" value="1"/>
</dbReference>
<dbReference type="PANTHER" id="PTHR44858:SF1">
    <property type="entry name" value="UDP-N-ACETYLGLUCOSAMINE--PEPTIDE N-ACETYLGLUCOSAMINYLTRANSFERASE SPINDLY-RELATED"/>
    <property type="match status" value="1"/>
</dbReference>
<evidence type="ECO:0000313" key="4">
    <source>
        <dbReference type="EMBL" id="MBD2180919.1"/>
    </source>
</evidence>
<dbReference type="Pfam" id="PF00515">
    <property type="entry name" value="TPR_1"/>
    <property type="match status" value="1"/>
</dbReference>
<accession>A0A926VBP7</accession>
<keyword evidence="2 3" id="KW-0802">TPR repeat</keyword>
<gene>
    <name evidence="4" type="ORF">H6G03_07350</name>
</gene>
<dbReference type="InterPro" id="IPR050498">
    <property type="entry name" value="Ycf3"/>
</dbReference>
<feature type="repeat" description="TPR" evidence="3">
    <location>
        <begin position="22"/>
        <end position="55"/>
    </location>
</feature>
<dbReference type="GO" id="GO:0046813">
    <property type="term" value="P:receptor-mediated virion attachment to host cell"/>
    <property type="evidence" value="ECO:0007669"/>
    <property type="project" value="TreeGrafter"/>
</dbReference>
<dbReference type="SUPFAM" id="SSF48452">
    <property type="entry name" value="TPR-like"/>
    <property type="match status" value="2"/>
</dbReference>
<evidence type="ECO:0000256" key="1">
    <source>
        <dbReference type="ARBA" id="ARBA00022737"/>
    </source>
</evidence>
<dbReference type="Proteomes" id="UP000641646">
    <property type="component" value="Unassembled WGS sequence"/>
</dbReference>
<proteinExistence type="predicted"/>
<dbReference type="InterPro" id="IPR011990">
    <property type="entry name" value="TPR-like_helical_dom_sf"/>
</dbReference>
<evidence type="ECO:0000256" key="2">
    <source>
        <dbReference type="ARBA" id="ARBA00022803"/>
    </source>
</evidence>
<keyword evidence="5" id="KW-1185">Reference proteome</keyword>
<reference evidence="4" key="2">
    <citation type="submission" date="2020-08" db="EMBL/GenBank/DDBJ databases">
        <authorList>
            <person name="Chen M."/>
            <person name="Teng W."/>
            <person name="Zhao L."/>
            <person name="Hu C."/>
            <person name="Zhou Y."/>
            <person name="Han B."/>
            <person name="Song L."/>
            <person name="Shu W."/>
        </authorList>
    </citation>
    <scope>NUCLEOTIDE SEQUENCE</scope>
    <source>
        <strain evidence="4">FACHB-1375</strain>
    </source>
</reference>
<dbReference type="RefSeq" id="WP_190463613.1">
    <property type="nucleotide sequence ID" value="NZ_JACJPW010000013.1"/>
</dbReference>
<keyword evidence="1" id="KW-0677">Repeat</keyword>
<feature type="repeat" description="TPR" evidence="3">
    <location>
        <begin position="56"/>
        <end position="89"/>
    </location>
</feature>
<reference evidence="4" key="1">
    <citation type="journal article" date="2015" name="ISME J.">
        <title>Draft Genome Sequence of Streptomyces incarnatus NRRL8089, which Produces the Nucleoside Antibiotic Sinefungin.</title>
        <authorList>
            <person name="Oshima K."/>
            <person name="Hattori M."/>
            <person name="Shimizu H."/>
            <person name="Fukuda K."/>
            <person name="Nemoto M."/>
            <person name="Inagaki K."/>
            <person name="Tamura T."/>
        </authorList>
    </citation>
    <scope>NUCLEOTIDE SEQUENCE</scope>
    <source>
        <strain evidence="4">FACHB-1375</strain>
    </source>
</reference>
<name>A0A926VBP7_9CYAN</name>
<evidence type="ECO:0008006" key="6">
    <source>
        <dbReference type="Google" id="ProtNLM"/>
    </source>
</evidence>
<feature type="repeat" description="TPR" evidence="3">
    <location>
        <begin position="92"/>
        <end position="125"/>
    </location>
</feature>
<dbReference type="Pfam" id="PF13181">
    <property type="entry name" value="TPR_8"/>
    <property type="match status" value="1"/>
</dbReference>
<dbReference type="SMART" id="SM00028">
    <property type="entry name" value="TPR"/>
    <property type="match status" value="6"/>
</dbReference>